<evidence type="ECO:0000313" key="1">
    <source>
        <dbReference type="EMBL" id="MBB5857874.1"/>
    </source>
</evidence>
<dbReference type="AlphaFoldDB" id="A0A841BH92"/>
<comment type="caution">
    <text evidence="1">The sequence shown here is derived from an EMBL/GenBank/DDBJ whole genome shotgun (WGS) entry which is preliminary data.</text>
</comment>
<accession>A0A841BH92</accession>
<protein>
    <submittedName>
        <fullName evidence="1">Uncharacterized protein</fullName>
    </submittedName>
</protein>
<name>A0A841BH92_9PSEU</name>
<keyword evidence="2" id="KW-1185">Reference proteome</keyword>
<dbReference type="RefSeq" id="WP_184904355.1">
    <property type="nucleotide sequence ID" value="NZ_JACHMX010000001.1"/>
</dbReference>
<proteinExistence type="predicted"/>
<organism evidence="1 2">
    <name type="scientific">Amycolatopsis umgeniensis</name>
    <dbReference type="NCBI Taxonomy" id="336628"/>
    <lineage>
        <taxon>Bacteria</taxon>
        <taxon>Bacillati</taxon>
        <taxon>Actinomycetota</taxon>
        <taxon>Actinomycetes</taxon>
        <taxon>Pseudonocardiales</taxon>
        <taxon>Pseudonocardiaceae</taxon>
        <taxon>Amycolatopsis</taxon>
    </lineage>
</organism>
<gene>
    <name evidence="1" type="ORF">HDA45_007961</name>
</gene>
<sequence>MVKKWKAWFKARRKPQKLEHAERRTPYGTRRSTAVVQVVVLMVDLVDIADKVLTMLNKQ</sequence>
<evidence type="ECO:0000313" key="2">
    <source>
        <dbReference type="Proteomes" id="UP000580861"/>
    </source>
</evidence>
<dbReference type="EMBL" id="JACHMX010000001">
    <property type="protein sequence ID" value="MBB5857874.1"/>
    <property type="molecule type" value="Genomic_DNA"/>
</dbReference>
<dbReference type="Proteomes" id="UP000580861">
    <property type="component" value="Unassembled WGS sequence"/>
</dbReference>
<reference evidence="1 2" key="1">
    <citation type="submission" date="2020-08" db="EMBL/GenBank/DDBJ databases">
        <title>Sequencing the genomes of 1000 actinobacteria strains.</title>
        <authorList>
            <person name="Klenk H.-P."/>
        </authorList>
    </citation>
    <scope>NUCLEOTIDE SEQUENCE [LARGE SCALE GENOMIC DNA]</scope>
    <source>
        <strain evidence="1 2">DSM 45272</strain>
    </source>
</reference>